<dbReference type="GO" id="GO:0016747">
    <property type="term" value="F:acyltransferase activity, transferring groups other than amino-acyl groups"/>
    <property type="evidence" value="ECO:0007669"/>
    <property type="project" value="InterPro"/>
</dbReference>
<dbReference type="Gene3D" id="3.40.630.30">
    <property type="match status" value="1"/>
</dbReference>
<reference evidence="3 4" key="1">
    <citation type="journal article" date="2019" name="Emerg. Microbes Infect.">
        <title>Comprehensive subspecies identification of 175 nontuberculous mycobacteria species based on 7547 genomic profiles.</title>
        <authorList>
            <person name="Matsumoto Y."/>
            <person name="Kinjo T."/>
            <person name="Motooka D."/>
            <person name="Nabeya D."/>
            <person name="Jung N."/>
            <person name="Uechi K."/>
            <person name="Horii T."/>
            <person name="Iida T."/>
            <person name="Fujita J."/>
            <person name="Nakamura S."/>
        </authorList>
    </citation>
    <scope>NUCLEOTIDE SEQUENCE [LARGE SCALE GENOMIC DNA]</scope>
    <source>
        <strain evidence="3 4">JCM 6396</strain>
    </source>
</reference>
<name>A0A7I7K479_9MYCO</name>
<evidence type="ECO:0000256" key="1">
    <source>
        <dbReference type="ARBA" id="ARBA00022679"/>
    </source>
</evidence>
<organism evidence="3 4">
    <name type="scientific">Mycolicibacterium duvalii</name>
    <dbReference type="NCBI Taxonomy" id="39688"/>
    <lineage>
        <taxon>Bacteria</taxon>
        <taxon>Bacillati</taxon>
        <taxon>Actinomycetota</taxon>
        <taxon>Actinomycetes</taxon>
        <taxon>Mycobacteriales</taxon>
        <taxon>Mycobacteriaceae</taxon>
        <taxon>Mycolicibacterium</taxon>
    </lineage>
</organism>
<evidence type="ECO:0000256" key="2">
    <source>
        <dbReference type="ARBA" id="ARBA00023315"/>
    </source>
</evidence>
<keyword evidence="1 3" id="KW-0808">Transferase</keyword>
<dbReference type="PROSITE" id="PS51186">
    <property type="entry name" value="GNAT"/>
    <property type="match status" value="1"/>
</dbReference>
<accession>A0A7I7K479</accession>
<sequence length="179" mass="20130">MRRPAVDELHFVPVGQDDPLAAPLIDELAVEYADRYGGRRERVHAWLRRYPAAEFEPPHGALLVGLLDGRPVTGGAFRRFDDDTAELKRIWTDARHRRRGHGRALVSRLETDIAVAGYRRIYLTTGDRQPEAVALYESLGYTRLAAPLPTDGDEVYPVAFLKELAPPPTRPARRPRSIG</sequence>
<dbReference type="Pfam" id="PF00583">
    <property type="entry name" value="Acetyltransf_1"/>
    <property type="match status" value="1"/>
</dbReference>
<evidence type="ECO:0000313" key="4">
    <source>
        <dbReference type="Proteomes" id="UP000467006"/>
    </source>
</evidence>
<dbReference type="PANTHER" id="PTHR43877:SF2">
    <property type="entry name" value="AMINOALKYLPHOSPHONATE N-ACETYLTRANSFERASE-RELATED"/>
    <property type="match status" value="1"/>
</dbReference>
<keyword evidence="4" id="KW-1185">Reference proteome</keyword>
<gene>
    <name evidence="3" type="ORF">MDUV_38600</name>
</gene>
<keyword evidence="2" id="KW-0012">Acyltransferase</keyword>
<dbReference type="AlphaFoldDB" id="A0A7I7K479"/>
<dbReference type="InterPro" id="IPR000182">
    <property type="entry name" value="GNAT_dom"/>
</dbReference>
<dbReference type="SUPFAM" id="SSF55729">
    <property type="entry name" value="Acyl-CoA N-acyltransferases (Nat)"/>
    <property type="match status" value="1"/>
</dbReference>
<dbReference type="RefSeq" id="WP_098001040.1">
    <property type="nucleotide sequence ID" value="NZ_AP022563.1"/>
</dbReference>
<protein>
    <submittedName>
        <fullName evidence="3">N-acetyltransferase</fullName>
    </submittedName>
</protein>
<dbReference type="PANTHER" id="PTHR43877">
    <property type="entry name" value="AMINOALKYLPHOSPHONATE N-ACETYLTRANSFERASE-RELATED-RELATED"/>
    <property type="match status" value="1"/>
</dbReference>
<dbReference type="OrthoDB" id="70840at2"/>
<dbReference type="EMBL" id="AP022563">
    <property type="protein sequence ID" value="BBX19000.1"/>
    <property type="molecule type" value="Genomic_DNA"/>
</dbReference>
<dbReference type="InterPro" id="IPR016181">
    <property type="entry name" value="Acyl_CoA_acyltransferase"/>
</dbReference>
<evidence type="ECO:0000313" key="3">
    <source>
        <dbReference type="EMBL" id="BBX19000.1"/>
    </source>
</evidence>
<dbReference type="Proteomes" id="UP000467006">
    <property type="component" value="Chromosome"/>
</dbReference>
<proteinExistence type="predicted"/>
<dbReference type="KEGG" id="mdu:MDUV_38600"/>
<dbReference type="InterPro" id="IPR050832">
    <property type="entry name" value="Bact_Acetyltransf"/>
</dbReference>